<dbReference type="SUPFAM" id="SSF53448">
    <property type="entry name" value="Nucleotide-diphospho-sugar transferases"/>
    <property type="match status" value="1"/>
</dbReference>
<feature type="domain" description="Glycosyltransferase 2-like" evidence="1">
    <location>
        <begin position="7"/>
        <end position="173"/>
    </location>
</feature>
<dbReference type="RefSeq" id="WP_108437314.1">
    <property type="nucleotide sequence ID" value="NZ_CP028919.1"/>
</dbReference>
<evidence type="ECO:0000313" key="2">
    <source>
        <dbReference type="EMBL" id="AWB50505.1"/>
    </source>
</evidence>
<dbReference type="Gene3D" id="3.90.550.10">
    <property type="entry name" value="Spore Coat Polysaccharide Biosynthesis Protein SpsA, Chain A"/>
    <property type="match status" value="1"/>
</dbReference>
<keyword evidence="3" id="KW-1185">Reference proteome</keyword>
<proteinExistence type="predicted"/>
<dbReference type="InterPro" id="IPR029044">
    <property type="entry name" value="Nucleotide-diphossugar_trans"/>
</dbReference>
<reference evidence="2 3" key="1">
    <citation type="submission" date="2018-04" db="EMBL/GenBank/DDBJ databases">
        <title>Genome sequencing of Gemmobacter.</title>
        <authorList>
            <person name="Yi H."/>
            <person name="Baek M.-G."/>
        </authorList>
    </citation>
    <scope>NUCLEOTIDE SEQUENCE [LARGE SCALE GENOMIC DNA]</scope>
    <source>
        <strain evidence="2 3">HYN0069</strain>
        <plasmid evidence="3">Plasmid unnamed1</plasmid>
    </source>
</reference>
<name>A0A2S0URS2_9RHOB</name>
<evidence type="ECO:0000259" key="1">
    <source>
        <dbReference type="Pfam" id="PF00535"/>
    </source>
</evidence>
<organism evidence="2 3">
    <name type="scientific">Paragemmobacter aquarius</name>
    <dbReference type="NCBI Taxonomy" id="2169400"/>
    <lineage>
        <taxon>Bacteria</taxon>
        <taxon>Pseudomonadati</taxon>
        <taxon>Pseudomonadota</taxon>
        <taxon>Alphaproteobacteria</taxon>
        <taxon>Rhodobacterales</taxon>
        <taxon>Paracoccaceae</taxon>
        <taxon>Paragemmobacter</taxon>
    </lineage>
</organism>
<dbReference type="KEGG" id="geh:HYN69_17985"/>
<dbReference type="InterPro" id="IPR001173">
    <property type="entry name" value="Glyco_trans_2-like"/>
</dbReference>
<gene>
    <name evidence="2" type="ORF">HYN69_17985</name>
</gene>
<sequence>MTQIHILMGIRNGAAFLGEQLDSLASQTHRDWRLTCSDDGSTDGSPDLVRGFAETTEQRVEVIKGPQQGFSENFLSMVRALPDDTGPVAFADQDDIWLSEKLERALASLPVDGPALYGAATYIWTPDLNREKPTAPLRRPPCFANALVENYATGNTMVLNAPAALLLRDVSRKVGPLYAHDWWAYAYLSGIGARLVYDPRPCLKYRQHLSNEIGAGETFLKRQRRNLAVGQGLYRKKVGQNLVALAAMEDDLTLENRSILGSFAAARDSVNPLRRLFGIWQSGVFRQSYSDMAGFLAAGALGKV</sequence>
<dbReference type="GO" id="GO:0016740">
    <property type="term" value="F:transferase activity"/>
    <property type="evidence" value="ECO:0007669"/>
    <property type="project" value="UniProtKB-KW"/>
</dbReference>
<dbReference type="Proteomes" id="UP000244496">
    <property type="component" value="Plasmid unnamed1"/>
</dbReference>
<geneLocation type="plasmid" evidence="2">
    <name>unnamed1</name>
</geneLocation>
<keyword evidence="2" id="KW-0808">Transferase</keyword>
<dbReference type="PANTHER" id="PTHR43685">
    <property type="entry name" value="GLYCOSYLTRANSFERASE"/>
    <property type="match status" value="1"/>
</dbReference>
<dbReference type="InterPro" id="IPR050834">
    <property type="entry name" value="Glycosyltransf_2"/>
</dbReference>
<dbReference type="OrthoDB" id="9802649at2"/>
<dbReference type="AlphaFoldDB" id="A0A2S0URS2"/>
<evidence type="ECO:0000313" key="3">
    <source>
        <dbReference type="Proteomes" id="UP000244496"/>
    </source>
</evidence>
<dbReference type="EMBL" id="CP028919">
    <property type="protein sequence ID" value="AWB50505.1"/>
    <property type="molecule type" value="Genomic_DNA"/>
</dbReference>
<dbReference type="Pfam" id="PF00535">
    <property type="entry name" value="Glycos_transf_2"/>
    <property type="match status" value="1"/>
</dbReference>
<protein>
    <submittedName>
        <fullName evidence="2">Glycosyl transferase family 2</fullName>
    </submittedName>
</protein>
<dbReference type="PANTHER" id="PTHR43685:SF2">
    <property type="entry name" value="GLYCOSYLTRANSFERASE 2-LIKE DOMAIN-CONTAINING PROTEIN"/>
    <property type="match status" value="1"/>
</dbReference>
<keyword evidence="2" id="KW-0614">Plasmid</keyword>
<accession>A0A2S0URS2</accession>